<feature type="compositionally biased region" description="Polar residues" evidence="1">
    <location>
        <begin position="622"/>
        <end position="631"/>
    </location>
</feature>
<evidence type="ECO:0000313" key="3">
    <source>
        <dbReference type="WBParaSite" id="Pan_g4657.t1"/>
    </source>
</evidence>
<sequence>MYRDQAPRDNRPVPTTPKSDFDRQPGSSVRASGKRRFQARDNASDSAGAPSTYFAGPMYTNDDLATPPSKRRNYNGETPPPMFSPKTIQIQSTQRTSLVNRQPLRDQIKSPYSPTNRWRGSPRIFTPSRTPPARMYSSGRPLANSSARRALFTRDGPPKEEPRQFYTFTPSQLNFRDINEKPNLQLIPSITSKHYLEEPVAVVFEEQTQNWYVADRRLGLVVLNRDMTKRMFVLNTPEYDNITALVVLNGGDQIGFLCAAGICVIDTLTYAIKVLYATDFIVQGGGYLGARLRGLAITANGDFVTIDHRKYRIAFISQITGEVNWVNYMPPRGANVEGERSSPTYISVCAKQIVIVDYTLASFTIFRYNPDNPTGLSSQDIDASGSYPQCRLSAPFVDCCGRILICNKKEHVMMMYDYDGRYLNAVYVNGGFCRAQSFWVNNANQVAVIDKTTRPHCLQMYSLKADHDFKKRMAEMMKKDHEVLRNQLPLIKKHSPPSTPKPKLEPMPYPYPGAYPGYPPMLPMPGAYPHMVPQQMPYFMPPQGFPEGGMMYPPADPFLMARYPGAPQVMMNEPSSFILDDLNGAQFSPISGFEENSEDFVSASEEVVGEPLPSSPDPDGASTVSNDTSVMAYNERSDSGISEHEANAGQLSPLTADPNSLNTSIGSDTPVRNEMAMLRLN</sequence>
<accession>A0A7E4VZK0</accession>
<feature type="compositionally biased region" description="Polar residues" evidence="1">
    <location>
        <begin position="649"/>
        <end position="667"/>
    </location>
</feature>
<feature type="region of interest" description="Disordered" evidence="1">
    <location>
        <begin position="107"/>
        <end position="146"/>
    </location>
</feature>
<protein>
    <submittedName>
        <fullName evidence="3">CNH domain-containing protein</fullName>
    </submittedName>
</protein>
<evidence type="ECO:0000313" key="2">
    <source>
        <dbReference type="Proteomes" id="UP000492821"/>
    </source>
</evidence>
<name>A0A7E4VZK0_PANRE</name>
<reference evidence="3" key="2">
    <citation type="submission" date="2020-10" db="UniProtKB">
        <authorList>
            <consortium name="WormBaseParasite"/>
        </authorList>
    </citation>
    <scope>IDENTIFICATION</scope>
</reference>
<evidence type="ECO:0000256" key="1">
    <source>
        <dbReference type="SAM" id="MobiDB-lite"/>
    </source>
</evidence>
<keyword evidence="2" id="KW-1185">Reference proteome</keyword>
<feature type="region of interest" description="Disordered" evidence="1">
    <location>
        <begin position="1"/>
        <end position="90"/>
    </location>
</feature>
<reference evidence="2" key="1">
    <citation type="journal article" date="2013" name="Genetics">
        <title>The draft genome and transcriptome of Panagrellus redivivus are shaped by the harsh demands of a free-living lifestyle.</title>
        <authorList>
            <person name="Srinivasan J."/>
            <person name="Dillman A.R."/>
            <person name="Macchietto M.G."/>
            <person name="Heikkinen L."/>
            <person name="Lakso M."/>
            <person name="Fracchia K.M."/>
            <person name="Antoshechkin I."/>
            <person name="Mortazavi A."/>
            <person name="Wong G."/>
            <person name="Sternberg P.W."/>
        </authorList>
    </citation>
    <scope>NUCLEOTIDE SEQUENCE [LARGE SCALE GENOMIC DNA]</scope>
    <source>
        <strain evidence="2">MT8872</strain>
    </source>
</reference>
<feature type="compositionally biased region" description="Basic and acidic residues" evidence="1">
    <location>
        <begin position="1"/>
        <end position="11"/>
    </location>
</feature>
<feature type="region of interest" description="Disordered" evidence="1">
    <location>
        <begin position="605"/>
        <end position="672"/>
    </location>
</feature>
<dbReference type="SUPFAM" id="SSF101898">
    <property type="entry name" value="NHL repeat"/>
    <property type="match status" value="1"/>
</dbReference>
<proteinExistence type="predicted"/>
<dbReference type="Proteomes" id="UP000492821">
    <property type="component" value="Unassembled WGS sequence"/>
</dbReference>
<dbReference type="Gene3D" id="2.120.10.30">
    <property type="entry name" value="TolB, C-terminal domain"/>
    <property type="match status" value="1"/>
</dbReference>
<organism evidence="2 3">
    <name type="scientific">Panagrellus redivivus</name>
    <name type="common">Microworm</name>
    <dbReference type="NCBI Taxonomy" id="6233"/>
    <lineage>
        <taxon>Eukaryota</taxon>
        <taxon>Metazoa</taxon>
        <taxon>Ecdysozoa</taxon>
        <taxon>Nematoda</taxon>
        <taxon>Chromadorea</taxon>
        <taxon>Rhabditida</taxon>
        <taxon>Tylenchina</taxon>
        <taxon>Panagrolaimomorpha</taxon>
        <taxon>Panagrolaimoidea</taxon>
        <taxon>Panagrolaimidae</taxon>
        <taxon>Panagrellus</taxon>
    </lineage>
</organism>
<feature type="compositionally biased region" description="Basic and acidic residues" evidence="1">
    <location>
        <begin position="635"/>
        <end position="646"/>
    </location>
</feature>
<dbReference type="AlphaFoldDB" id="A0A7E4VZK0"/>
<dbReference type="InterPro" id="IPR011042">
    <property type="entry name" value="6-blade_b-propeller_TolB-like"/>
</dbReference>
<dbReference type="WBParaSite" id="Pan_g4657.t1">
    <property type="protein sequence ID" value="Pan_g4657.t1"/>
    <property type="gene ID" value="Pan_g4657"/>
</dbReference>